<gene>
    <name evidence="1" type="ORF">DEQ67_019570</name>
</gene>
<sequence>MSIDTESGLLDGKTAIVTGASKGIGKAISELFAEEGASVVLTARGEGALNETVDGITSDGGNAIGVVADATDPASPERVFDRAIEEFGHVDILVNNAGYGEMVPIEDTTDEHFEETMSLNLFAAFRHSREAVQHFQERGEGAIVNVSSVNAAKPVMGVSYTTSKGALNTMTRNIAMRFAGTGIRCNAIAPGVTETPSAEDWRSGDMEGGNEIMDIAEKYVNLDVPDTEPLDQAYAALYLASDLSSAVTGQVLQIDNGGWL</sequence>
<evidence type="ECO:0000313" key="2">
    <source>
        <dbReference type="Proteomes" id="UP000257089"/>
    </source>
</evidence>
<proteinExistence type="predicted"/>
<keyword evidence="1" id="KW-0614">Plasmid</keyword>
<evidence type="ECO:0000313" key="1">
    <source>
        <dbReference type="EMBL" id="XRJ22006.1"/>
    </source>
</evidence>
<dbReference type="EMBL" id="CP137693">
    <property type="protein sequence ID" value="XRJ22006.1"/>
    <property type="molecule type" value="Genomic_DNA"/>
</dbReference>
<dbReference type="Proteomes" id="UP000257089">
    <property type="component" value="Plasmid p48N_4"/>
</dbReference>
<organism evidence="1 2">
    <name type="scientific">Haloferax sp. Atlit-48N</name>
    <dbReference type="NCBI Taxonomy" id="2077198"/>
    <lineage>
        <taxon>Archaea</taxon>
        <taxon>Methanobacteriati</taxon>
        <taxon>Methanobacteriota</taxon>
        <taxon>Stenosarchaea group</taxon>
        <taxon>Halobacteria</taxon>
        <taxon>Halobacteriales</taxon>
        <taxon>Haloferacaceae</taxon>
        <taxon>Haloferax</taxon>
    </lineage>
</organism>
<dbReference type="EC" id="1.-.-.-" evidence="1"/>
<accession>A0ACD5I1N5</accession>
<name>A0ACD5I1N5_9EURY</name>
<keyword evidence="1" id="KW-0560">Oxidoreductase</keyword>
<geneLocation type="plasmid" evidence="1 2">
    <name>p48N_4</name>
</geneLocation>
<reference evidence="1" key="1">
    <citation type="submission" date="2023-10" db="EMBL/GenBank/DDBJ databases">
        <title>A new archaeal virus that suppresses the transcription of host immunity genes.</title>
        <authorList>
            <person name="Turgeman-Grott I."/>
            <person name="Golan N."/>
            <person name="Neri U."/>
            <person name="Naki D."/>
            <person name="Altman N."/>
            <person name="Eizenshtein K."/>
            <person name="Choudhary D."/>
            <person name="Levi R."/>
            <person name="Himani H."/>
            <person name="Reshef L."/>
            <person name="Papke T.R."/>
            <person name="Gophna U."/>
        </authorList>
    </citation>
    <scope>NUCLEOTIDE SEQUENCE</scope>
    <source>
        <strain evidence="1">Atlit-48N</strain>
    </source>
</reference>
<protein>
    <submittedName>
        <fullName evidence="1">SDR family oxidoreductase</fullName>
        <ecNumber evidence="1">1.-.-.-</ecNumber>
    </submittedName>
</protein>